<dbReference type="PANTHER" id="PTHR10359">
    <property type="entry name" value="A/G-SPECIFIC ADENINE GLYCOSYLASE/ENDONUCLEASE III"/>
    <property type="match status" value="1"/>
</dbReference>
<keyword evidence="2" id="KW-0004">4Fe-4S</keyword>
<dbReference type="SUPFAM" id="SSF48150">
    <property type="entry name" value="DNA-glycosylase"/>
    <property type="match status" value="1"/>
</dbReference>
<keyword evidence="7" id="KW-0411">Iron-sulfur</keyword>
<name>Q0W5R9_METAR</name>
<keyword evidence="10" id="KW-0540">Nuclease</keyword>
<accession>Q0W5R9</accession>
<proteinExistence type="predicted"/>
<dbReference type="eggNOG" id="arCOG00459">
    <property type="taxonomic scope" value="Archaea"/>
</dbReference>
<keyword evidence="11" id="KW-1185">Reference proteome</keyword>
<dbReference type="Gene3D" id="1.10.1670.10">
    <property type="entry name" value="Helix-hairpin-Helix base-excision DNA repair enzymes (C-terminal)"/>
    <property type="match status" value="1"/>
</dbReference>
<keyword evidence="10" id="KW-0255">Endonuclease</keyword>
<keyword evidence="4" id="KW-0227">DNA damage</keyword>
<keyword evidence="6" id="KW-0408">Iron</keyword>
<evidence type="ECO:0000256" key="8">
    <source>
        <dbReference type="ARBA" id="ARBA00023295"/>
    </source>
</evidence>
<keyword evidence="8" id="KW-0326">Glycosidase</keyword>
<dbReference type="CDD" id="cd00056">
    <property type="entry name" value="ENDO3c"/>
    <property type="match status" value="1"/>
</dbReference>
<dbReference type="PATRIC" id="fig|351160.9.peg.1969"/>
<dbReference type="InterPro" id="IPR023170">
    <property type="entry name" value="HhH_base_excis_C"/>
</dbReference>
<dbReference type="AlphaFoldDB" id="Q0W5R9"/>
<evidence type="ECO:0000256" key="1">
    <source>
        <dbReference type="ARBA" id="ARBA00001966"/>
    </source>
</evidence>
<dbReference type="KEGG" id="rci:RCIX927"/>
<evidence type="ECO:0000259" key="9">
    <source>
        <dbReference type="SMART" id="SM00478"/>
    </source>
</evidence>
<dbReference type="PANTHER" id="PTHR10359:SF18">
    <property type="entry name" value="ENDONUCLEASE III"/>
    <property type="match status" value="1"/>
</dbReference>
<dbReference type="GO" id="GO:0006285">
    <property type="term" value="P:base-excision repair, AP site formation"/>
    <property type="evidence" value="ECO:0007669"/>
    <property type="project" value="TreeGrafter"/>
</dbReference>
<evidence type="ECO:0000256" key="3">
    <source>
        <dbReference type="ARBA" id="ARBA00022723"/>
    </source>
</evidence>
<comment type="cofactor">
    <cofactor evidence="1">
        <name>[4Fe-4S] cluster</name>
        <dbReference type="ChEBI" id="CHEBI:49883"/>
    </cofactor>
</comment>
<evidence type="ECO:0000256" key="4">
    <source>
        <dbReference type="ARBA" id="ARBA00022763"/>
    </source>
</evidence>
<dbReference type="Proteomes" id="UP000000663">
    <property type="component" value="Chromosome"/>
</dbReference>
<organism evidence="10 11">
    <name type="scientific">Methanocella arvoryzae (strain DSM 22066 / NBRC 105507 / MRE50)</name>
    <dbReference type="NCBI Taxonomy" id="351160"/>
    <lineage>
        <taxon>Archaea</taxon>
        <taxon>Methanobacteriati</taxon>
        <taxon>Methanobacteriota</taxon>
        <taxon>Stenosarchaea group</taxon>
        <taxon>Methanomicrobia</taxon>
        <taxon>Methanocellales</taxon>
        <taxon>Methanocellaceae</taxon>
        <taxon>Methanocella</taxon>
    </lineage>
</organism>
<keyword evidence="3" id="KW-0479">Metal-binding</keyword>
<evidence type="ECO:0000313" key="11">
    <source>
        <dbReference type="Proteomes" id="UP000000663"/>
    </source>
</evidence>
<dbReference type="InterPro" id="IPR003651">
    <property type="entry name" value="Endonuclease3_FeS-loop_motif"/>
</dbReference>
<protein>
    <submittedName>
        <fullName evidence="10">Predicted endonuclease III</fullName>
    </submittedName>
</protein>
<sequence>MSGDVPVMYSDTGSVDLRSTMDIQITALEWMPFGDGYLKYYPDTDEDVYLEQTQDGSLIVRPEKYRERVLSEFDYPLDQVYHGENELLLRLKEYYKNCWALKLHDPYISLIITILTQNKTADSARKTFHRLQHHYKGIDVYKMASADKKELEELIRTSGPYKADFIIRCSQEIIDRWGGSLEWMRTAPTQEAREALMSLYGVGPKTADCVLLFALGHSVVAVDTHICRVSERTGLSLATGDSEAAKRRVKEDLERKHRIPGMAHLLIINLGRDFCKAVLPLHHECPVEDICPKRGIRKEKGLGLIEE</sequence>
<dbReference type="Gene3D" id="1.10.340.30">
    <property type="entry name" value="Hypothetical protein, domain 2"/>
    <property type="match status" value="1"/>
</dbReference>
<gene>
    <name evidence="10" type="ORF">RCIX927</name>
</gene>
<feature type="domain" description="HhH-GPD" evidence="9">
    <location>
        <begin position="115"/>
        <end position="273"/>
    </location>
</feature>
<keyword evidence="5" id="KW-0378">Hydrolase</keyword>
<dbReference type="GO" id="GO:0019104">
    <property type="term" value="F:DNA N-glycosylase activity"/>
    <property type="evidence" value="ECO:0007669"/>
    <property type="project" value="TreeGrafter"/>
</dbReference>
<dbReference type="Pfam" id="PF00730">
    <property type="entry name" value="HhH-GPD"/>
    <property type="match status" value="1"/>
</dbReference>
<evidence type="ECO:0000256" key="7">
    <source>
        <dbReference type="ARBA" id="ARBA00023014"/>
    </source>
</evidence>
<evidence type="ECO:0000256" key="6">
    <source>
        <dbReference type="ARBA" id="ARBA00023004"/>
    </source>
</evidence>
<dbReference type="GO" id="GO:0004519">
    <property type="term" value="F:endonuclease activity"/>
    <property type="evidence" value="ECO:0007669"/>
    <property type="project" value="UniProtKB-KW"/>
</dbReference>
<dbReference type="InterPro" id="IPR011257">
    <property type="entry name" value="DNA_glycosylase"/>
</dbReference>
<dbReference type="EMBL" id="AM114193">
    <property type="protein sequence ID" value="CAJ36274.1"/>
    <property type="molecule type" value="Genomic_DNA"/>
</dbReference>
<reference evidence="10 11" key="1">
    <citation type="journal article" date="2006" name="Science">
        <title>Genome of rice cluster I archaea -- the key methane producers in the rice rhizosphere.</title>
        <authorList>
            <person name="Erkel C."/>
            <person name="Kube M."/>
            <person name="Reinhardt R."/>
            <person name="Liesack W."/>
        </authorList>
    </citation>
    <scope>NUCLEOTIDE SEQUENCE [LARGE SCALE GENOMIC DNA]</scope>
    <source>
        <strain evidence="11">DSM 22066 / NBRC 105507 / MRE50</strain>
    </source>
</reference>
<evidence type="ECO:0000313" key="10">
    <source>
        <dbReference type="EMBL" id="CAJ36274.1"/>
    </source>
</evidence>
<dbReference type="InterPro" id="IPR003265">
    <property type="entry name" value="HhH-GPD_domain"/>
</dbReference>
<evidence type="ECO:0000256" key="2">
    <source>
        <dbReference type="ARBA" id="ARBA00022485"/>
    </source>
</evidence>
<dbReference type="SMART" id="SM00525">
    <property type="entry name" value="FES"/>
    <property type="match status" value="1"/>
</dbReference>
<dbReference type="STRING" id="351160.RCIX927"/>
<dbReference type="SMART" id="SM00478">
    <property type="entry name" value="ENDO3c"/>
    <property type="match status" value="1"/>
</dbReference>
<evidence type="ECO:0000256" key="5">
    <source>
        <dbReference type="ARBA" id="ARBA00022801"/>
    </source>
</evidence>
<dbReference type="GO" id="GO:0051539">
    <property type="term" value="F:4 iron, 4 sulfur cluster binding"/>
    <property type="evidence" value="ECO:0007669"/>
    <property type="project" value="UniProtKB-KW"/>
</dbReference>
<dbReference type="GO" id="GO:0046872">
    <property type="term" value="F:metal ion binding"/>
    <property type="evidence" value="ECO:0007669"/>
    <property type="project" value="UniProtKB-KW"/>
</dbReference>